<evidence type="ECO:0000256" key="1">
    <source>
        <dbReference type="SAM" id="Coils"/>
    </source>
</evidence>
<dbReference type="Proteomes" id="UP000594468">
    <property type="component" value="Chromosome"/>
</dbReference>
<gene>
    <name evidence="2" type="ORF">G4Y79_15350</name>
</gene>
<dbReference type="AlphaFoldDB" id="A0A7S8E6B6"/>
<proteinExistence type="predicted"/>
<organism evidence="2 3">
    <name type="scientific">Phototrophicus methaneseepsis</name>
    <dbReference type="NCBI Taxonomy" id="2710758"/>
    <lineage>
        <taxon>Bacteria</taxon>
        <taxon>Bacillati</taxon>
        <taxon>Chloroflexota</taxon>
        <taxon>Candidatus Thermofontia</taxon>
        <taxon>Phototrophicales</taxon>
        <taxon>Phototrophicaceae</taxon>
        <taxon>Phototrophicus</taxon>
    </lineage>
</organism>
<dbReference type="EMBL" id="CP062983">
    <property type="protein sequence ID" value="QPC81079.1"/>
    <property type="molecule type" value="Genomic_DNA"/>
</dbReference>
<sequence>MQNNPLQSPIVQLLVTNLTFVIVVVTVGQNWTPEQVLQFFVMANGGYGAYRAFGRPGGNETEMLQTTPPTYPPDKALQDEIQRLEREIQDLLSQRDALVYVFHEVGLRVTVRPAR</sequence>
<protein>
    <submittedName>
        <fullName evidence="2">Uncharacterized protein</fullName>
    </submittedName>
</protein>
<name>A0A7S8E6B6_9CHLR</name>
<evidence type="ECO:0000313" key="3">
    <source>
        <dbReference type="Proteomes" id="UP000594468"/>
    </source>
</evidence>
<accession>A0A7S8E6B6</accession>
<keyword evidence="1" id="KW-0175">Coiled coil</keyword>
<dbReference type="RefSeq" id="WP_195169152.1">
    <property type="nucleotide sequence ID" value="NZ_CP062983.1"/>
</dbReference>
<evidence type="ECO:0000313" key="2">
    <source>
        <dbReference type="EMBL" id="QPC81079.1"/>
    </source>
</evidence>
<reference evidence="2 3" key="1">
    <citation type="submission" date="2020-02" db="EMBL/GenBank/DDBJ databases">
        <authorList>
            <person name="Zheng R.K."/>
            <person name="Sun C.M."/>
        </authorList>
    </citation>
    <scope>NUCLEOTIDE SEQUENCE [LARGE SCALE GENOMIC DNA]</scope>
    <source>
        <strain evidence="3">rifampicinis</strain>
    </source>
</reference>
<feature type="coiled-coil region" evidence="1">
    <location>
        <begin position="74"/>
        <end position="101"/>
    </location>
</feature>
<dbReference type="KEGG" id="pmet:G4Y79_15350"/>
<keyword evidence="3" id="KW-1185">Reference proteome</keyword>